<evidence type="ECO:0000313" key="3">
    <source>
        <dbReference type="Proteomes" id="UP000199051"/>
    </source>
</evidence>
<proteinExistence type="predicted"/>
<reference evidence="3" key="1">
    <citation type="submission" date="2016-10" db="EMBL/GenBank/DDBJ databases">
        <authorList>
            <person name="Varghese N."/>
            <person name="Submissions S."/>
        </authorList>
    </citation>
    <scope>NUCLEOTIDE SEQUENCE [LARGE SCALE GENOMIC DNA]</scope>
    <source>
        <strain evidence="3">DSM 44260</strain>
    </source>
</reference>
<dbReference type="CDD" id="cd00761">
    <property type="entry name" value="Glyco_tranf_GTA_type"/>
    <property type="match status" value="1"/>
</dbReference>
<dbReference type="AlphaFoldDB" id="A0A1H9VUN8"/>
<name>A0A1H9VUN8_9PSEU</name>
<dbReference type="InterPro" id="IPR050834">
    <property type="entry name" value="Glycosyltransf_2"/>
</dbReference>
<feature type="domain" description="Glycosyltransferase 2-like" evidence="1">
    <location>
        <begin position="70"/>
        <end position="182"/>
    </location>
</feature>
<dbReference type="Pfam" id="PF00535">
    <property type="entry name" value="Glycos_transf_2"/>
    <property type="match status" value="1"/>
</dbReference>
<organism evidence="2 3">
    <name type="scientific">Actinokineospora terrae</name>
    <dbReference type="NCBI Taxonomy" id="155974"/>
    <lineage>
        <taxon>Bacteria</taxon>
        <taxon>Bacillati</taxon>
        <taxon>Actinomycetota</taxon>
        <taxon>Actinomycetes</taxon>
        <taxon>Pseudonocardiales</taxon>
        <taxon>Pseudonocardiaceae</taxon>
        <taxon>Actinokineospora</taxon>
    </lineage>
</organism>
<dbReference type="PANTHER" id="PTHR43685">
    <property type="entry name" value="GLYCOSYLTRANSFERASE"/>
    <property type="match status" value="1"/>
</dbReference>
<sequence>MTAPLKDRNGVSATVRRALRDTFGLWPMHEAKTKVHLGRKVPALRKFEDGEVARLRSVVGDRPQALVATVMPTYKRPKLLPLAVESALAQTIDDQVVIVVDDGAGLPTLPSDPRLVAVSLSRNSAVLGLVRNVGIRLTRSKYLAFLDDDNTWREDHLEQTLAALSRGADLVYSAVERRRADGSVLDVLSEEFDRRTMVDDSPYVDSNSIVLRRGDDVLFSRIPRVKKTLPKEDWEFVHRMARTRVVQHVPEPTVRYLVNEDSYYTAWTPETPA</sequence>
<dbReference type="GO" id="GO:0016740">
    <property type="term" value="F:transferase activity"/>
    <property type="evidence" value="ECO:0007669"/>
    <property type="project" value="UniProtKB-KW"/>
</dbReference>
<dbReference type="RefSeq" id="WP_092781406.1">
    <property type="nucleotide sequence ID" value="NZ_FOGI01000009.1"/>
</dbReference>
<dbReference type="PANTHER" id="PTHR43685:SF2">
    <property type="entry name" value="GLYCOSYLTRANSFERASE 2-LIKE DOMAIN-CONTAINING PROTEIN"/>
    <property type="match status" value="1"/>
</dbReference>
<keyword evidence="2" id="KW-0808">Transferase</keyword>
<gene>
    <name evidence="2" type="ORF">SAMN04487818_10977</name>
</gene>
<accession>A0A1H9VUN8</accession>
<dbReference type="Proteomes" id="UP000199051">
    <property type="component" value="Unassembled WGS sequence"/>
</dbReference>
<evidence type="ECO:0000313" key="2">
    <source>
        <dbReference type="EMBL" id="SES25077.1"/>
    </source>
</evidence>
<dbReference type="Gene3D" id="3.90.550.10">
    <property type="entry name" value="Spore Coat Polysaccharide Biosynthesis Protein SpsA, Chain A"/>
    <property type="match status" value="1"/>
</dbReference>
<dbReference type="EMBL" id="FOGI01000009">
    <property type="protein sequence ID" value="SES25077.1"/>
    <property type="molecule type" value="Genomic_DNA"/>
</dbReference>
<keyword evidence="3" id="KW-1185">Reference proteome</keyword>
<dbReference type="InterPro" id="IPR029044">
    <property type="entry name" value="Nucleotide-diphossugar_trans"/>
</dbReference>
<protein>
    <submittedName>
        <fullName evidence="2">Glycosyl transferase family 2</fullName>
    </submittedName>
</protein>
<dbReference type="InterPro" id="IPR001173">
    <property type="entry name" value="Glyco_trans_2-like"/>
</dbReference>
<dbReference type="STRING" id="155974.SAMN04487818_10977"/>
<dbReference type="SUPFAM" id="SSF53448">
    <property type="entry name" value="Nucleotide-diphospho-sugar transferases"/>
    <property type="match status" value="1"/>
</dbReference>
<evidence type="ECO:0000259" key="1">
    <source>
        <dbReference type="Pfam" id="PF00535"/>
    </source>
</evidence>